<dbReference type="AlphaFoldDB" id="A0A8T3BZV3"/>
<comment type="caution">
    <text evidence="1">The sequence shown here is derived from an EMBL/GenBank/DDBJ whole genome shotgun (WGS) entry which is preliminary data.</text>
</comment>
<sequence>MFFLFARHNRSTALQRRRKNFPVLSMFLVTKTPLGKCCVSLFKQEKKNVNTLPLFRCYLTEIFYLHLQSNFKYCCLLDVKLSSFSQQLIPVAILLRFSPLVAICSWQGKIFEIPF</sequence>
<protein>
    <submittedName>
        <fullName evidence="1">Uncharacterized protein</fullName>
    </submittedName>
</protein>
<evidence type="ECO:0000313" key="2">
    <source>
        <dbReference type="Proteomes" id="UP000829196"/>
    </source>
</evidence>
<gene>
    <name evidence="1" type="ORF">KFK09_006008</name>
</gene>
<organism evidence="1 2">
    <name type="scientific">Dendrobium nobile</name>
    <name type="common">Orchid</name>
    <dbReference type="NCBI Taxonomy" id="94219"/>
    <lineage>
        <taxon>Eukaryota</taxon>
        <taxon>Viridiplantae</taxon>
        <taxon>Streptophyta</taxon>
        <taxon>Embryophyta</taxon>
        <taxon>Tracheophyta</taxon>
        <taxon>Spermatophyta</taxon>
        <taxon>Magnoliopsida</taxon>
        <taxon>Liliopsida</taxon>
        <taxon>Asparagales</taxon>
        <taxon>Orchidaceae</taxon>
        <taxon>Epidendroideae</taxon>
        <taxon>Malaxideae</taxon>
        <taxon>Dendrobiinae</taxon>
        <taxon>Dendrobium</taxon>
    </lineage>
</organism>
<keyword evidence="2" id="KW-1185">Reference proteome</keyword>
<dbReference type="EMBL" id="JAGYWB010000005">
    <property type="protein sequence ID" value="KAI0523612.1"/>
    <property type="molecule type" value="Genomic_DNA"/>
</dbReference>
<name>A0A8T3BZV3_DENNO</name>
<evidence type="ECO:0000313" key="1">
    <source>
        <dbReference type="EMBL" id="KAI0523612.1"/>
    </source>
</evidence>
<reference evidence="1" key="1">
    <citation type="journal article" date="2022" name="Front. Genet.">
        <title>Chromosome-Scale Assembly of the Dendrobium nobile Genome Provides Insights Into the Molecular Mechanism of the Biosynthesis of the Medicinal Active Ingredient of Dendrobium.</title>
        <authorList>
            <person name="Xu Q."/>
            <person name="Niu S.-C."/>
            <person name="Li K.-L."/>
            <person name="Zheng P.-J."/>
            <person name="Zhang X.-J."/>
            <person name="Jia Y."/>
            <person name="Liu Y."/>
            <person name="Niu Y.-X."/>
            <person name="Yu L.-H."/>
            <person name="Chen D.-F."/>
            <person name="Zhang G.-Q."/>
        </authorList>
    </citation>
    <scope>NUCLEOTIDE SEQUENCE</scope>
    <source>
        <tissue evidence="1">Leaf</tissue>
    </source>
</reference>
<accession>A0A8T3BZV3</accession>
<dbReference type="Proteomes" id="UP000829196">
    <property type="component" value="Unassembled WGS sequence"/>
</dbReference>
<proteinExistence type="predicted"/>